<keyword evidence="8" id="KW-0811">Translocation</keyword>
<dbReference type="GO" id="GO:0044613">
    <property type="term" value="C:nuclear pore central transport channel"/>
    <property type="evidence" value="ECO:0007669"/>
    <property type="project" value="TreeGrafter"/>
</dbReference>
<feature type="region of interest" description="Disordered" evidence="15">
    <location>
        <begin position="193"/>
        <end position="220"/>
    </location>
</feature>
<keyword evidence="9" id="KW-0906">Nuclear pore complex</keyword>
<gene>
    <name evidence="17" type="ORF">BD410DRAFT_780184</name>
</gene>
<evidence type="ECO:0000256" key="4">
    <source>
        <dbReference type="ARBA" id="ARBA00005911"/>
    </source>
</evidence>
<evidence type="ECO:0000256" key="10">
    <source>
        <dbReference type="ARBA" id="ARBA00023242"/>
    </source>
</evidence>
<evidence type="ECO:0000256" key="8">
    <source>
        <dbReference type="ARBA" id="ARBA00023010"/>
    </source>
</evidence>
<dbReference type="PANTHER" id="PTHR12084">
    <property type="entry name" value="NUCLEAR PORE GLYCOPROTEIN P62-RELATED"/>
    <property type="match status" value="1"/>
</dbReference>
<dbReference type="FunFam" id="1.20.5.170:FF:000040">
    <property type="entry name" value="Nuclear pore glycoprotein p62"/>
    <property type="match status" value="1"/>
</dbReference>
<sequence length="220" mass="24129">MLRGKTIEDIVNKWSSDLEVQVREFSRLAGEVAVWDRTLIENGNALAALFQHVIIAEREQNDIEQSLAHVEQQQKELAATLDVYEKSAKDIFDGQGGSLRALDVGPADAERDKNYTLAADLNTHLDDLSRTLTQMIESVNTVTEPQDGGEANAEDPLKQISQILSSHLDSLQWIGGAVMEVDTKVHDIEKRIRETASPASVGSGPGHTSTPSRSRGFGLR</sequence>
<proteinExistence type="inferred from homology"/>
<dbReference type="Pfam" id="PF05064">
    <property type="entry name" value="Nsp1_C"/>
    <property type="match status" value="1"/>
</dbReference>
<name>A0A4R5XF12_9AGAM</name>
<dbReference type="VEuPathDB" id="FungiDB:BD410DRAFT_780184"/>
<accession>A0A4R5XF12</accession>
<evidence type="ECO:0000256" key="11">
    <source>
        <dbReference type="ARBA" id="ARBA00068864"/>
    </source>
</evidence>
<evidence type="ECO:0000256" key="2">
    <source>
        <dbReference type="ARBA" id="ARBA00004567"/>
    </source>
</evidence>
<evidence type="ECO:0000256" key="12">
    <source>
        <dbReference type="ARBA" id="ARBA00078941"/>
    </source>
</evidence>
<feature type="coiled-coil region" evidence="14">
    <location>
        <begin position="53"/>
        <end position="87"/>
    </location>
</feature>
<dbReference type="GO" id="GO:0031965">
    <property type="term" value="C:nuclear membrane"/>
    <property type="evidence" value="ECO:0007669"/>
    <property type="project" value="UniProtKB-SubCell"/>
</dbReference>
<reference evidence="17 18" key="1">
    <citation type="submission" date="2018-06" db="EMBL/GenBank/DDBJ databases">
        <title>A transcriptomic atlas of mushroom development highlights an independent origin of complex multicellularity.</title>
        <authorList>
            <consortium name="DOE Joint Genome Institute"/>
            <person name="Krizsan K."/>
            <person name="Almasi E."/>
            <person name="Merenyi Z."/>
            <person name="Sahu N."/>
            <person name="Viragh M."/>
            <person name="Koszo T."/>
            <person name="Mondo S."/>
            <person name="Kiss B."/>
            <person name="Balint B."/>
            <person name="Kues U."/>
            <person name="Barry K."/>
            <person name="Hegedus J.C."/>
            <person name="Henrissat B."/>
            <person name="Johnson J."/>
            <person name="Lipzen A."/>
            <person name="Ohm R."/>
            <person name="Nagy I."/>
            <person name="Pangilinan J."/>
            <person name="Yan J."/>
            <person name="Xiong Y."/>
            <person name="Grigoriev I.V."/>
            <person name="Hibbett D.S."/>
            <person name="Nagy L.G."/>
        </authorList>
    </citation>
    <scope>NUCLEOTIDE SEQUENCE [LARGE SCALE GENOMIC DNA]</scope>
    <source>
        <strain evidence="17 18">SZMC22713</strain>
    </source>
</reference>
<keyword evidence="14" id="KW-0175">Coiled coil</keyword>
<protein>
    <recommendedName>
        <fullName evidence="11">Nucleoporin NSP1</fullName>
    </recommendedName>
    <alternativeName>
        <fullName evidence="12">Nuclear pore protein NSP1</fullName>
    </alternativeName>
    <alternativeName>
        <fullName evidence="13">Nucleoskeletal-like protein</fullName>
    </alternativeName>
</protein>
<dbReference type="GO" id="GO:0006405">
    <property type="term" value="P:RNA export from nucleus"/>
    <property type="evidence" value="ECO:0007669"/>
    <property type="project" value="TreeGrafter"/>
</dbReference>
<evidence type="ECO:0000256" key="15">
    <source>
        <dbReference type="SAM" id="MobiDB-lite"/>
    </source>
</evidence>
<dbReference type="GO" id="GO:0006606">
    <property type="term" value="P:protein import into nucleus"/>
    <property type="evidence" value="ECO:0007669"/>
    <property type="project" value="TreeGrafter"/>
</dbReference>
<dbReference type="EMBL" id="ML170156">
    <property type="protein sequence ID" value="TDL29701.1"/>
    <property type="molecule type" value="Genomic_DNA"/>
</dbReference>
<evidence type="ECO:0000256" key="7">
    <source>
        <dbReference type="ARBA" id="ARBA00022927"/>
    </source>
</evidence>
<dbReference type="Gene3D" id="1.20.5.170">
    <property type="match status" value="1"/>
</dbReference>
<dbReference type="STRING" id="50990.A0A4R5XF12"/>
<keyword evidence="6" id="KW-0509">mRNA transport</keyword>
<evidence type="ECO:0000256" key="5">
    <source>
        <dbReference type="ARBA" id="ARBA00022448"/>
    </source>
</evidence>
<dbReference type="GO" id="GO:0005543">
    <property type="term" value="F:phospholipid binding"/>
    <property type="evidence" value="ECO:0007669"/>
    <property type="project" value="TreeGrafter"/>
</dbReference>
<evidence type="ECO:0000259" key="16">
    <source>
        <dbReference type="Pfam" id="PF05064"/>
    </source>
</evidence>
<dbReference type="InterPro" id="IPR007758">
    <property type="entry name" value="Nucleoporin_NSP1_C"/>
</dbReference>
<keyword evidence="5" id="KW-0813">Transport</keyword>
<evidence type="ECO:0000256" key="3">
    <source>
        <dbReference type="ARBA" id="ARBA00004620"/>
    </source>
</evidence>
<evidence type="ECO:0000256" key="6">
    <source>
        <dbReference type="ARBA" id="ARBA00022816"/>
    </source>
</evidence>
<keyword evidence="10" id="KW-0539">Nucleus</keyword>
<dbReference type="PANTHER" id="PTHR12084:SF0">
    <property type="entry name" value="NUCLEAR PORE GLYCOPROTEIN P62"/>
    <property type="match status" value="1"/>
</dbReference>
<comment type="similarity">
    <text evidence="4">Belongs to the nucleoporin NSP1/NUP62 family.</text>
</comment>
<organism evidence="17 18">
    <name type="scientific">Rickenella mellea</name>
    <dbReference type="NCBI Taxonomy" id="50990"/>
    <lineage>
        <taxon>Eukaryota</taxon>
        <taxon>Fungi</taxon>
        <taxon>Dikarya</taxon>
        <taxon>Basidiomycota</taxon>
        <taxon>Agaricomycotina</taxon>
        <taxon>Agaricomycetes</taxon>
        <taxon>Hymenochaetales</taxon>
        <taxon>Rickenellaceae</taxon>
        <taxon>Rickenella</taxon>
    </lineage>
</organism>
<dbReference type="AlphaFoldDB" id="A0A4R5XF12"/>
<evidence type="ECO:0000256" key="14">
    <source>
        <dbReference type="SAM" id="Coils"/>
    </source>
</evidence>
<dbReference type="Proteomes" id="UP000294933">
    <property type="component" value="Unassembled WGS sequence"/>
</dbReference>
<comment type="subcellular location">
    <subcellularLocation>
        <location evidence="1">Nucleus membrane</location>
        <topology evidence="1">Peripheral membrane protein</topology>
        <orientation evidence="1">Cytoplasmic side</orientation>
    </subcellularLocation>
    <subcellularLocation>
        <location evidence="3">Nucleus membrane</location>
        <topology evidence="3">Peripheral membrane protein</topology>
        <orientation evidence="3">Nucleoplasmic side</orientation>
    </subcellularLocation>
    <subcellularLocation>
        <location evidence="2">Nucleus</location>
        <location evidence="2">Nuclear pore complex</location>
    </subcellularLocation>
</comment>
<feature type="domain" description="Nucleoporin NSP1-like C-terminal" evidence="16">
    <location>
        <begin position="2"/>
        <end position="93"/>
    </location>
</feature>
<evidence type="ECO:0000313" key="18">
    <source>
        <dbReference type="Proteomes" id="UP000294933"/>
    </source>
</evidence>
<dbReference type="GO" id="GO:0051028">
    <property type="term" value="P:mRNA transport"/>
    <property type="evidence" value="ECO:0007669"/>
    <property type="project" value="UniProtKB-KW"/>
</dbReference>
<evidence type="ECO:0000256" key="1">
    <source>
        <dbReference type="ARBA" id="ARBA00004335"/>
    </source>
</evidence>
<dbReference type="GO" id="GO:0017056">
    <property type="term" value="F:structural constituent of nuclear pore"/>
    <property type="evidence" value="ECO:0007669"/>
    <property type="project" value="InterPro"/>
</dbReference>
<dbReference type="OrthoDB" id="344345at2759"/>
<evidence type="ECO:0000256" key="13">
    <source>
        <dbReference type="ARBA" id="ARBA00081079"/>
    </source>
</evidence>
<dbReference type="InterPro" id="IPR026010">
    <property type="entry name" value="NSP1/NUP62"/>
</dbReference>
<evidence type="ECO:0000256" key="9">
    <source>
        <dbReference type="ARBA" id="ARBA00023132"/>
    </source>
</evidence>
<keyword evidence="7" id="KW-0653">Protein transport</keyword>
<keyword evidence="18" id="KW-1185">Reference proteome</keyword>
<evidence type="ECO:0000313" key="17">
    <source>
        <dbReference type="EMBL" id="TDL29701.1"/>
    </source>
</evidence>